<organism evidence="1 2">
    <name type="scientific">Paenibacillus psychroresistens</name>
    <dbReference type="NCBI Taxonomy" id="1778678"/>
    <lineage>
        <taxon>Bacteria</taxon>
        <taxon>Bacillati</taxon>
        <taxon>Bacillota</taxon>
        <taxon>Bacilli</taxon>
        <taxon>Bacillales</taxon>
        <taxon>Paenibacillaceae</taxon>
        <taxon>Paenibacillus</taxon>
    </lineage>
</organism>
<sequence length="532" mass="60768">MKNFFIGVDNAGEAFVDRLCGKTVFQDPLWIQTLRLLGVEFVIFHYDPDGTREEQFAFLSQLAEVFEAEGMQFILNTEGANWLDQSVDQEGWDWHQGEDGLHYFQFKAGILESISHSPAFAGVMLDEAEHMQLHRGWIWEGGSPEFDGSGSVEGAVNKLDRVFLGETTGKTFYEAEQTVRANGIKLVNKLHERGVPRVLTEHVFPVLLHCYAESGMTAVFKQMKEGWTSVWAALALGAALQYDRELWTCLDLWFRDQYPGHSPQELQSNLLFGYWMGVDRLYVENLNFQGSLAEIIQEEGKEQIRLSPWGEQLQWFTRDYLPSHPRKYTFRELRPEIAIIRFDDTCFGQQNDPFWPDWLYGSKTLKSTDVNTHWLKIWHLLSHGTIPENGLSWNHASYSETPHASFAPMNGVVVFDHKVQRIHLETLRLVFLSGIGISSETISDLALFVDEGLIVLTPPELAPEFVGSLYNGGTKVIRSGRGKWILTDQVLSTEVREEVNSFLGKPDEISYRFGEEHIVFKIHAGDKLEINL</sequence>
<evidence type="ECO:0000313" key="2">
    <source>
        <dbReference type="Proteomes" id="UP000426246"/>
    </source>
</evidence>
<evidence type="ECO:0000313" key="1">
    <source>
        <dbReference type="EMBL" id="QGQ94459.1"/>
    </source>
</evidence>
<dbReference type="Proteomes" id="UP000426246">
    <property type="component" value="Chromosome"/>
</dbReference>
<reference evidence="2" key="1">
    <citation type="submission" date="2018-11" db="EMBL/GenBank/DDBJ databases">
        <title>Complete genome sequence of Paenibacillus sp. ML311-T8.</title>
        <authorList>
            <person name="Nam Y.-D."/>
            <person name="Kang J."/>
            <person name="Chung W.-H."/>
            <person name="Park Y.S."/>
        </authorList>
    </citation>
    <scope>NUCLEOTIDE SEQUENCE [LARGE SCALE GENOMIC DNA]</scope>
    <source>
        <strain evidence="2">ML311-T8</strain>
    </source>
</reference>
<dbReference type="OrthoDB" id="1550547at2"/>
<dbReference type="KEGG" id="ppsc:EHS13_05850"/>
<keyword evidence="2" id="KW-1185">Reference proteome</keyword>
<dbReference type="EMBL" id="CP034235">
    <property type="protein sequence ID" value="QGQ94459.1"/>
    <property type="molecule type" value="Genomic_DNA"/>
</dbReference>
<dbReference type="AlphaFoldDB" id="A0A6B8RE15"/>
<protein>
    <submittedName>
        <fullName evidence="1">Uncharacterized protein</fullName>
    </submittedName>
</protein>
<proteinExistence type="predicted"/>
<gene>
    <name evidence="1" type="ORF">EHS13_05850</name>
</gene>
<accession>A0A6B8RE15</accession>
<name>A0A6B8RE15_9BACL</name>
<dbReference type="RefSeq" id="WP_155699463.1">
    <property type="nucleotide sequence ID" value="NZ_CP034235.1"/>
</dbReference>